<dbReference type="AlphaFoldDB" id="A0A1L4DGJ8"/>
<gene>
    <name evidence="2" type="ORF">BLA32_05445</name>
</gene>
<keyword evidence="1" id="KW-0812">Transmembrane</keyword>
<reference evidence="2" key="1">
    <citation type="submission" date="2016-11" db="EMBL/GenBank/DDBJ databases">
        <title>Borrelia afzelii Genome sequencing and assembly.</title>
        <authorList>
            <person name="Bontemps-Gallo S."/>
        </authorList>
    </citation>
    <scope>NUCLEOTIDE SEQUENCE</scope>
    <source>
        <strain evidence="2">BO23</strain>
        <plasmid evidence="2">unnamed</plasmid>
    </source>
</reference>
<sequence length="75" mass="8923">MDYALVDDHSFRTLKSYHWMKQEAISKSKLIEIAVHSFNAFKSLNIRFINKKCFIIDISPYFIILYLIYIKAFIG</sequence>
<protein>
    <submittedName>
        <fullName evidence="2">Uncharacterized protein</fullName>
    </submittedName>
</protein>
<dbReference type="RefSeq" id="WP_150119870.1">
    <property type="nucleotide sequence ID" value="NZ_CP018269.1"/>
</dbReference>
<keyword evidence="1" id="KW-1133">Transmembrane helix</keyword>
<feature type="transmembrane region" description="Helical" evidence="1">
    <location>
        <begin position="54"/>
        <end position="74"/>
    </location>
</feature>
<organism evidence="2">
    <name type="scientific">Borreliella afzelii</name>
    <name type="common">Borrelia afzelii</name>
    <dbReference type="NCBI Taxonomy" id="29518"/>
    <lineage>
        <taxon>Bacteria</taxon>
        <taxon>Pseudomonadati</taxon>
        <taxon>Spirochaetota</taxon>
        <taxon>Spirochaetia</taxon>
        <taxon>Spirochaetales</taxon>
        <taxon>Borreliaceae</taxon>
        <taxon>Borreliella</taxon>
    </lineage>
</organism>
<accession>A0A1L4DGJ8</accession>
<evidence type="ECO:0000313" key="2">
    <source>
        <dbReference type="EMBL" id="APJ09316.1"/>
    </source>
</evidence>
<keyword evidence="1" id="KW-0472">Membrane</keyword>
<name>A0A1L4DGJ8_BORAF</name>
<keyword evidence="2" id="KW-0614">Plasmid</keyword>
<geneLocation type="plasmid" evidence="2">
    <name>unnamed</name>
</geneLocation>
<proteinExistence type="predicted"/>
<dbReference type="EMBL" id="CP018269">
    <property type="protein sequence ID" value="APJ09316.1"/>
    <property type="molecule type" value="Genomic_DNA"/>
</dbReference>
<evidence type="ECO:0000256" key="1">
    <source>
        <dbReference type="SAM" id="Phobius"/>
    </source>
</evidence>